<dbReference type="GO" id="GO:0003700">
    <property type="term" value="F:DNA-binding transcription factor activity"/>
    <property type="evidence" value="ECO:0007669"/>
    <property type="project" value="InterPro"/>
</dbReference>
<dbReference type="PANTHER" id="PTHR33164">
    <property type="entry name" value="TRANSCRIPTIONAL REGULATOR, MARR FAMILY"/>
    <property type="match status" value="1"/>
</dbReference>
<name>A0A541BLT3_9NOCA</name>
<gene>
    <name evidence="2" type="ORF">FK531_07150</name>
</gene>
<dbReference type="InterPro" id="IPR039422">
    <property type="entry name" value="MarR/SlyA-like"/>
</dbReference>
<dbReference type="PANTHER" id="PTHR33164:SF57">
    <property type="entry name" value="MARR-FAMILY TRANSCRIPTIONAL REGULATOR"/>
    <property type="match status" value="1"/>
</dbReference>
<organism evidence="2 3">
    <name type="scientific">Rhodococcus spelaei</name>
    <dbReference type="NCBI Taxonomy" id="2546320"/>
    <lineage>
        <taxon>Bacteria</taxon>
        <taxon>Bacillati</taxon>
        <taxon>Actinomycetota</taxon>
        <taxon>Actinomycetes</taxon>
        <taxon>Mycobacteriales</taxon>
        <taxon>Nocardiaceae</taxon>
        <taxon>Rhodococcus</taxon>
    </lineage>
</organism>
<proteinExistence type="predicted"/>
<feature type="domain" description="HTH marR-type" evidence="1">
    <location>
        <begin position="7"/>
        <end position="139"/>
    </location>
</feature>
<evidence type="ECO:0000313" key="2">
    <source>
        <dbReference type="EMBL" id="TQF73293.1"/>
    </source>
</evidence>
<dbReference type="SMART" id="SM00347">
    <property type="entry name" value="HTH_MARR"/>
    <property type="match status" value="1"/>
</dbReference>
<accession>A0A541BLT3</accession>
<dbReference type="PROSITE" id="PS50995">
    <property type="entry name" value="HTH_MARR_2"/>
    <property type="match status" value="1"/>
</dbReference>
<evidence type="ECO:0000313" key="3">
    <source>
        <dbReference type="Proteomes" id="UP000316256"/>
    </source>
</evidence>
<dbReference type="InterPro" id="IPR036388">
    <property type="entry name" value="WH-like_DNA-bd_sf"/>
</dbReference>
<reference evidence="2 3" key="1">
    <citation type="submission" date="2019-06" db="EMBL/GenBank/DDBJ databases">
        <title>Rhodococcus spaelei sp. nov., isolated from a cave.</title>
        <authorList>
            <person name="Lee S.D."/>
        </authorList>
    </citation>
    <scope>NUCLEOTIDE SEQUENCE [LARGE SCALE GENOMIC DNA]</scope>
    <source>
        <strain evidence="2 3">C9-5</strain>
    </source>
</reference>
<protein>
    <submittedName>
        <fullName evidence="2">Winged helix-turn-helix transcriptional regulator</fullName>
    </submittedName>
</protein>
<dbReference type="InterPro" id="IPR000835">
    <property type="entry name" value="HTH_MarR-typ"/>
</dbReference>
<dbReference type="EMBL" id="VIGH01000003">
    <property type="protein sequence ID" value="TQF73293.1"/>
    <property type="molecule type" value="Genomic_DNA"/>
</dbReference>
<dbReference type="SUPFAM" id="SSF46785">
    <property type="entry name" value="Winged helix' DNA-binding domain"/>
    <property type="match status" value="1"/>
</dbReference>
<evidence type="ECO:0000259" key="1">
    <source>
        <dbReference type="PROSITE" id="PS50995"/>
    </source>
</evidence>
<dbReference type="PRINTS" id="PR00598">
    <property type="entry name" value="HTHMARR"/>
</dbReference>
<sequence length="152" mass="16560">MVSPETATNLIDILRGLVRQARGVAVRSQHLGMLPPPLGALLGNVECSQGHRPSVLAEELRVTQSALSRQVSHAEALGYVQRTPDPLDRRATLLSLTESGAEALRIHREAQLDWLRTAIADWSEEEVADLAGRLDRLRSALDAEPVPLTAAY</sequence>
<dbReference type="Gene3D" id="1.10.10.10">
    <property type="entry name" value="Winged helix-like DNA-binding domain superfamily/Winged helix DNA-binding domain"/>
    <property type="match status" value="1"/>
</dbReference>
<comment type="caution">
    <text evidence="2">The sequence shown here is derived from an EMBL/GenBank/DDBJ whole genome shotgun (WGS) entry which is preliminary data.</text>
</comment>
<dbReference type="OrthoDB" id="5148120at2"/>
<keyword evidence="3" id="KW-1185">Reference proteome</keyword>
<dbReference type="Proteomes" id="UP000316256">
    <property type="component" value="Unassembled WGS sequence"/>
</dbReference>
<dbReference type="Pfam" id="PF12802">
    <property type="entry name" value="MarR_2"/>
    <property type="match status" value="1"/>
</dbReference>
<dbReference type="RefSeq" id="WP_142096994.1">
    <property type="nucleotide sequence ID" value="NZ_VIGH01000003.1"/>
</dbReference>
<dbReference type="InterPro" id="IPR036390">
    <property type="entry name" value="WH_DNA-bd_sf"/>
</dbReference>
<dbReference type="GO" id="GO:0006950">
    <property type="term" value="P:response to stress"/>
    <property type="evidence" value="ECO:0007669"/>
    <property type="project" value="TreeGrafter"/>
</dbReference>
<dbReference type="AlphaFoldDB" id="A0A541BLT3"/>